<evidence type="ECO:0000313" key="7">
    <source>
        <dbReference type="EMBL" id="EDW04261.1"/>
    </source>
</evidence>
<dbReference type="EMBL" id="CH916368">
    <property type="protein sequence ID" value="EDW04261.1"/>
    <property type="molecule type" value="Genomic_DNA"/>
</dbReference>
<sequence>MGDSNETNPQDQSTITMLDVLEEEAEMEEEYAAVLGGSDEKECTYAKGAIDRQALYSCLTCCPAARTDPTKSAAICLACSYRCHENHELIELYTKRNFRCDCPTLRLGADKRCALNPQLDALQAPNAENLYNHNFQGLYCKCKRPYPDPERIGEELMLQCVICEDWFHLQHMQSPPVSKKWLEACSEMICDNCMERNQFLSDYIGLAVQPAEQEGKRETDIEVSMGNEQEVKGTKEKKSELESDSKQKESELEPELKGTKNEQLPAEAKSELESEPKGTKSHLDSESKSKLESALNGTKSEQSQAEAKQKKRESESKAESGERAEKRAKLSEEICRRPKRNTEYKGAAFWANDWRTALCQCSACIQLYRDQSVEFLLDANDSVKAYEERGKKRAEDNSTYQQAIRALASIDRTKQIDVITEYNRMGDRLKEFLQAFASSNRVVTEDDIKGFFAGMRSENHANRGQPYFCR</sequence>
<evidence type="ECO:0000256" key="3">
    <source>
        <dbReference type="ARBA" id="ARBA00022833"/>
    </source>
</evidence>
<keyword evidence="3" id="KW-0862">Zinc</keyword>
<dbReference type="GO" id="GO:0061630">
    <property type="term" value="F:ubiquitin protein ligase activity"/>
    <property type="evidence" value="ECO:0007669"/>
    <property type="project" value="InterPro"/>
</dbReference>
<dbReference type="InParanoid" id="B4JD17"/>
<reference evidence="7 8" key="1">
    <citation type="journal article" date="2007" name="Nature">
        <title>Evolution of genes and genomes on the Drosophila phylogeny.</title>
        <authorList>
            <consortium name="Drosophila 12 Genomes Consortium"/>
            <person name="Clark A.G."/>
            <person name="Eisen M.B."/>
            <person name="Smith D.R."/>
            <person name="Bergman C.M."/>
            <person name="Oliver B."/>
            <person name="Markow T.A."/>
            <person name="Kaufman T.C."/>
            <person name="Kellis M."/>
            <person name="Gelbart W."/>
            <person name="Iyer V.N."/>
            <person name="Pollard D.A."/>
            <person name="Sackton T.B."/>
            <person name="Larracuente A.M."/>
            <person name="Singh N.D."/>
            <person name="Abad J.P."/>
            <person name="Abt D.N."/>
            <person name="Adryan B."/>
            <person name="Aguade M."/>
            <person name="Akashi H."/>
            <person name="Anderson W.W."/>
            <person name="Aquadro C.F."/>
            <person name="Ardell D.H."/>
            <person name="Arguello R."/>
            <person name="Artieri C.G."/>
            <person name="Barbash D.A."/>
            <person name="Barker D."/>
            <person name="Barsanti P."/>
            <person name="Batterham P."/>
            <person name="Batzoglou S."/>
            <person name="Begun D."/>
            <person name="Bhutkar A."/>
            <person name="Blanco E."/>
            <person name="Bosak S.A."/>
            <person name="Bradley R.K."/>
            <person name="Brand A.D."/>
            <person name="Brent M.R."/>
            <person name="Brooks A.N."/>
            <person name="Brown R.H."/>
            <person name="Butlin R.K."/>
            <person name="Caggese C."/>
            <person name="Calvi B.R."/>
            <person name="Bernardo de Carvalho A."/>
            <person name="Caspi A."/>
            <person name="Castrezana S."/>
            <person name="Celniker S.E."/>
            <person name="Chang J.L."/>
            <person name="Chapple C."/>
            <person name="Chatterji S."/>
            <person name="Chinwalla A."/>
            <person name="Civetta A."/>
            <person name="Clifton S.W."/>
            <person name="Comeron J.M."/>
            <person name="Costello J.C."/>
            <person name="Coyne J.A."/>
            <person name="Daub J."/>
            <person name="David R.G."/>
            <person name="Delcher A.L."/>
            <person name="Delehaunty K."/>
            <person name="Do C.B."/>
            <person name="Ebling H."/>
            <person name="Edwards K."/>
            <person name="Eickbush T."/>
            <person name="Evans J.D."/>
            <person name="Filipski A."/>
            <person name="Findeiss S."/>
            <person name="Freyhult E."/>
            <person name="Fulton L."/>
            <person name="Fulton R."/>
            <person name="Garcia A.C."/>
            <person name="Gardiner A."/>
            <person name="Garfield D.A."/>
            <person name="Garvin B.E."/>
            <person name="Gibson G."/>
            <person name="Gilbert D."/>
            <person name="Gnerre S."/>
            <person name="Godfrey J."/>
            <person name="Good R."/>
            <person name="Gotea V."/>
            <person name="Gravely B."/>
            <person name="Greenberg A.J."/>
            <person name="Griffiths-Jones S."/>
            <person name="Gross S."/>
            <person name="Guigo R."/>
            <person name="Gustafson E.A."/>
            <person name="Haerty W."/>
            <person name="Hahn M.W."/>
            <person name="Halligan D.L."/>
            <person name="Halpern A.L."/>
            <person name="Halter G.M."/>
            <person name="Han M.V."/>
            <person name="Heger A."/>
            <person name="Hillier L."/>
            <person name="Hinrichs A.S."/>
            <person name="Holmes I."/>
            <person name="Hoskins R.A."/>
            <person name="Hubisz M.J."/>
            <person name="Hultmark D."/>
            <person name="Huntley M.A."/>
            <person name="Jaffe D.B."/>
            <person name="Jagadeeshan S."/>
            <person name="Jeck W.R."/>
            <person name="Johnson J."/>
            <person name="Jones C.D."/>
            <person name="Jordan W.C."/>
            <person name="Karpen G.H."/>
            <person name="Kataoka E."/>
            <person name="Keightley P.D."/>
            <person name="Kheradpour P."/>
            <person name="Kirkness E.F."/>
            <person name="Koerich L.B."/>
            <person name="Kristiansen K."/>
            <person name="Kudrna D."/>
            <person name="Kulathinal R.J."/>
            <person name="Kumar S."/>
            <person name="Kwok R."/>
            <person name="Lander E."/>
            <person name="Langley C.H."/>
            <person name="Lapoint R."/>
            <person name="Lazzaro B.P."/>
            <person name="Lee S.J."/>
            <person name="Levesque L."/>
            <person name="Li R."/>
            <person name="Lin C.F."/>
            <person name="Lin M.F."/>
            <person name="Lindblad-Toh K."/>
            <person name="Llopart A."/>
            <person name="Long M."/>
            <person name="Low L."/>
            <person name="Lozovsky E."/>
            <person name="Lu J."/>
            <person name="Luo M."/>
            <person name="Machado C.A."/>
            <person name="Makalowski W."/>
            <person name="Marzo M."/>
            <person name="Matsuda M."/>
            <person name="Matzkin L."/>
            <person name="McAllister B."/>
            <person name="McBride C.S."/>
            <person name="McKernan B."/>
            <person name="McKernan K."/>
            <person name="Mendez-Lago M."/>
            <person name="Minx P."/>
            <person name="Mollenhauer M.U."/>
            <person name="Montooth K."/>
            <person name="Mount S.M."/>
            <person name="Mu X."/>
            <person name="Myers E."/>
            <person name="Negre B."/>
            <person name="Newfeld S."/>
            <person name="Nielsen R."/>
            <person name="Noor M.A."/>
            <person name="O'Grady P."/>
            <person name="Pachter L."/>
            <person name="Papaceit M."/>
            <person name="Parisi M.J."/>
            <person name="Parisi M."/>
            <person name="Parts L."/>
            <person name="Pedersen J.S."/>
            <person name="Pesole G."/>
            <person name="Phillippy A.M."/>
            <person name="Ponting C.P."/>
            <person name="Pop M."/>
            <person name="Porcelli D."/>
            <person name="Powell J.R."/>
            <person name="Prohaska S."/>
            <person name="Pruitt K."/>
            <person name="Puig M."/>
            <person name="Quesneville H."/>
            <person name="Ram K.R."/>
            <person name="Rand D."/>
            <person name="Rasmussen M.D."/>
            <person name="Reed L.K."/>
            <person name="Reenan R."/>
            <person name="Reily A."/>
            <person name="Remington K.A."/>
            <person name="Rieger T.T."/>
            <person name="Ritchie M.G."/>
            <person name="Robin C."/>
            <person name="Rogers Y.H."/>
            <person name="Rohde C."/>
            <person name="Rozas J."/>
            <person name="Rubenfield M.J."/>
            <person name="Ruiz A."/>
            <person name="Russo S."/>
            <person name="Salzberg S.L."/>
            <person name="Sanchez-Gracia A."/>
            <person name="Saranga D.J."/>
            <person name="Sato H."/>
            <person name="Schaeffer S.W."/>
            <person name="Schatz M.C."/>
            <person name="Schlenke T."/>
            <person name="Schwartz R."/>
            <person name="Segarra C."/>
            <person name="Singh R.S."/>
            <person name="Sirot L."/>
            <person name="Sirota M."/>
            <person name="Sisneros N.B."/>
            <person name="Smith C.D."/>
            <person name="Smith T.F."/>
            <person name="Spieth J."/>
            <person name="Stage D.E."/>
            <person name="Stark A."/>
            <person name="Stephan W."/>
            <person name="Strausberg R.L."/>
            <person name="Strempel S."/>
            <person name="Sturgill D."/>
            <person name="Sutton G."/>
            <person name="Sutton G.G."/>
            <person name="Tao W."/>
            <person name="Teichmann S."/>
            <person name="Tobari Y.N."/>
            <person name="Tomimura Y."/>
            <person name="Tsolas J.M."/>
            <person name="Valente V.L."/>
            <person name="Venter E."/>
            <person name="Venter J.C."/>
            <person name="Vicario S."/>
            <person name="Vieira F.G."/>
            <person name="Vilella A.J."/>
            <person name="Villasante A."/>
            <person name="Walenz B."/>
            <person name="Wang J."/>
            <person name="Wasserman M."/>
            <person name="Watts T."/>
            <person name="Wilson D."/>
            <person name="Wilson R.K."/>
            <person name="Wing R.A."/>
            <person name="Wolfner M.F."/>
            <person name="Wong A."/>
            <person name="Wong G.K."/>
            <person name="Wu C.I."/>
            <person name="Wu G."/>
            <person name="Yamamoto D."/>
            <person name="Yang H.P."/>
            <person name="Yang S.P."/>
            <person name="Yorke J.A."/>
            <person name="Yoshida K."/>
            <person name="Zdobnov E."/>
            <person name="Zhang P."/>
            <person name="Zhang Y."/>
            <person name="Zimin A.V."/>
            <person name="Baldwin J."/>
            <person name="Abdouelleil A."/>
            <person name="Abdulkadir J."/>
            <person name="Abebe A."/>
            <person name="Abera B."/>
            <person name="Abreu J."/>
            <person name="Acer S.C."/>
            <person name="Aftuck L."/>
            <person name="Alexander A."/>
            <person name="An P."/>
            <person name="Anderson E."/>
            <person name="Anderson S."/>
            <person name="Arachi H."/>
            <person name="Azer M."/>
            <person name="Bachantsang P."/>
            <person name="Barry A."/>
            <person name="Bayul T."/>
            <person name="Berlin A."/>
            <person name="Bessette D."/>
            <person name="Bloom T."/>
            <person name="Blye J."/>
            <person name="Boguslavskiy L."/>
            <person name="Bonnet C."/>
            <person name="Boukhgalter B."/>
            <person name="Bourzgui I."/>
            <person name="Brown A."/>
            <person name="Cahill P."/>
            <person name="Channer S."/>
            <person name="Cheshatsang Y."/>
            <person name="Chuda L."/>
            <person name="Citroen M."/>
            <person name="Collymore A."/>
            <person name="Cooke P."/>
            <person name="Costello M."/>
            <person name="D'Aco K."/>
            <person name="Daza R."/>
            <person name="De Haan G."/>
            <person name="DeGray S."/>
            <person name="DeMaso C."/>
            <person name="Dhargay N."/>
            <person name="Dooley K."/>
            <person name="Dooley E."/>
            <person name="Doricent M."/>
            <person name="Dorje P."/>
            <person name="Dorjee K."/>
            <person name="Dupes A."/>
            <person name="Elong R."/>
            <person name="Falk J."/>
            <person name="Farina A."/>
            <person name="Faro S."/>
            <person name="Ferguson D."/>
            <person name="Fisher S."/>
            <person name="Foley C.D."/>
            <person name="Franke A."/>
            <person name="Friedrich D."/>
            <person name="Gadbois L."/>
            <person name="Gearin G."/>
            <person name="Gearin C.R."/>
            <person name="Giannoukos G."/>
            <person name="Goode T."/>
            <person name="Graham J."/>
            <person name="Grandbois E."/>
            <person name="Grewal S."/>
            <person name="Gyaltsen K."/>
            <person name="Hafez N."/>
            <person name="Hagos B."/>
            <person name="Hall J."/>
            <person name="Henson C."/>
            <person name="Hollinger A."/>
            <person name="Honan T."/>
            <person name="Huard M.D."/>
            <person name="Hughes L."/>
            <person name="Hurhula B."/>
            <person name="Husby M.E."/>
            <person name="Kamat A."/>
            <person name="Kanga B."/>
            <person name="Kashin S."/>
            <person name="Khazanovich D."/>
            <person name="Kisner P."/>
            <person name="Lance K."/>
            <person name="Lara M."/>
            <person name="Lee W."/>
            <person name="Lennon N."/>
            <person name="Letendre F."/>
            <person name="LeVine R."/>
            <person name="Lipovsky A."/>
            <person name="Liu X."/>
            <person name="Liu J."/>
            <person name="Liu S."/>
            <person name="Lokyitsang T."/>
            <person name="Lokyitsang Y."/>
            <person name="Lubonja R."/>
            <person name="Lui A."/>
            <person name="MacDonald P."/>
            <person name="Magnisalis V."/>
            <person name="Maru K."/>
            <person name="Matthews C."/>
            <person name="McCusker W."/>
            <person name="McDonough S."/>
            <person name="Mehta T."/>
            <person name="Meldrim J."/>
            <person name="Meneus L."/>
            <person name="Mihai O."/>
            <person name="Mihalev A."/>
            <person name="Mihova T."/>
            <person name="Mittelman R."/>
            <person name="Mlenga V."/>
            <person name="Montmayeur A."/>
            <person name="Mulrain L."/>
            <person name="Navidi A."/>
            <person name="Naylor J."/>
            <person name="Negash T."/>
            <person name="Nguyen T."/>
            <person name="Nguyen N."/>
            <person name="Nicol R."/>
            <person name="Norbu C."/>
            <person name="Norbu N."/>
            <person name="Novod N."/>
            <person name="O'Neill B."/>
            <person name="Osman S."/>
            <person name="Markiewicz E."/>
            <person name="Oyono O.L."/>
            <person name="Patti C."/>
            <person name="Phunkhang P."/>
            <person name="Pierre F."/>
            <person name="Priest M."/>
            <person name="Raghuraman S."/>
            <person name="Rege F."/>
            <person name="Reyes R."/>
            <person name="Rise C."/>
            <person name="Rogov P."/>
            <person name="Ross K."/>
            <person name="Ryan E."/>
            <person name="Settipalli S."/>
            <person name="Shea T."/>
            <person name="Sherpa N."/>
            <person name="Shi L."/>
            <person name="Shih D."/>
            <person name="Sparrow T."/>
            <person name="Spaulding J."/>
            <person name="Stalker J."/>
            <person name="Stange-Thomann N."/>
            <person name="Stavropoulos S."/>
            <person name="Stone C."/>
            <person name="Strader C."/>
            <person name="Tesfaye S."/>
            <person name="Thomson T."/>
            <person name="Thoulutsang Y."/>
            <person name="Thoulutsang D."/>
            <person name="Topham K."/>
            <person name="Topping I."/>
            <person name="Tsamla T."/>
            <person name="Vassiliev H."/>
            <person name="Vo A."/>
            <person name="Wangchuk T."/>
            <person name="Wangdi T."/>
            <person name="Weiand M."/>
            <person name="Wilkinson J."/>
            <person name="Wilson A."/>
            <person name="Yadav S."/>
            <person name="Young G."/>
            <person name="Yu Q."/>
            <person name="Zembek L."/>
            <person name="Zhong D."/>
            <person name="Zimmer A."/>
            <person name="Zwirko Z."/>
            <person name="Jaffe D.B."/>
            <person name="Alvarez P."/>
            <person name="Brockman W."/>
            <person name="Butler J."/>
            <person name="Chin C."/>
            <person name="Gnerre S."/>
            <person name="Grabherr M."/>
            <person name="Kleber M."/>
            <person name="Mauceli E."/>
            <person name="MacCallum I."/>
        </authorList>
    </citation>
    <scope>NUCLEOTIDE SEQUENCE [LARGE SCALE GENOMIC DNA]</scope>
    <source>
        <strain evidence="8">Tucson 15287-2541.00</strain>
    </source>
</reference>
<dbReference type="OMA" id="GAMVYNH"/>
<dbReference type="PANTHER" id="PTHR13513:SF9">
    <property type="entry name" value="E3 UBIQUITIN-PROTEIN LIGASE UBR7-RELATED"/>
    <property type="match status" value="1"/>
</dbReference>
<name>B4JD17_DROGR</name>
<evidence type="ECO:0000313" key="8">
    <source>
        <dbReference type="Proteomes" id="UP000001070"/>
    </source>
</evidence>
<dbReference type="FunCoup" id="B4JD17">
    <property type="interactions" value="2433"/>
</dbReference>
<keyword evidence="2" id="KW-0863">Zinc-finger</keyword>
<protein>
    <submittedName>
        <fullName evidence="7">GH11702</fullName>
    </submittedName>
</protein>
<dbReference type="GO" id="GO:0008270">
    <property type="term" value="F:zinc ion binding"/>
    <property type="evidence" value="ECO:0007669"/>
    <property type="project" value="UniProtKB-KW"/>
</dbReference>
<dbReference type="GO" id="GO:0005737">
    <property type="term" value="C:cytoplasm"/>
    <property type="evidence" value="ECO:0007669"/>
    <property type="project" value="TreeGrafter"/>
</dbReference>
<keyword evidence="8" id="KW-1185">Reference proteome</keyword>
<feature type="compositionally biased region" description="Polar residues" evidence="5">
    <location>
        <begin position="295"/>
        <end position="306"/>
    </location>
</feature>
<evidence type="ECO:0000259" key="6">
    <source>
        <dbReference type="PROSITE" id="PS51157"/>
    </source>
</evidence>
<dbReference type="InterPro" id="IPR003126">
    <property type="entry name" value="Znf_UBR"/>
</dbReference>
<gene>
    <name evidence="7" type="primary">Dgri\GH11702</name>
    <name evidence="7" type="ORF">Dgri_GH11702</name>
</gene>
<dbReference type="SMART" id="SM00396">
    <property type="entry name" value="ZnF_UBR1"/>
    <property type="match status" value="1"/>
</dbReference>
<dbReference type="CDD" id="cd19677">
    <property type="entry name" value="UBR-box_UBR7"/>
    <property type="match status" value="1"/>
</dbReference>
<feature type="compositionally biased region" description="Basic and acidic residues" evidence="5">
    <location>
        <begin position="229"/>
        <end position="260"/>
    </location>
</feature>
<evidence type="ECO:0000256" key="5">
    <source>
        <dbReference type="SAM" id="MobiDB-lite"/>
    </source>
</evidence>
<dbReference type="PROSITE" id="PS51157">
    <property type="entry name" value="ZF_UBR"/>
    <property type="match status" value="1"/>
</dbReference>
<evidence type="ECO:0000256" key="2">
    <source>
        <dbReference type="ARBA" id="ARBA00022771"/>
    </source>
</evidence>
<feature type="compositionally biased region" description="Basic and acidic residues" evidence="5">
    <location>
        <begin position="312"/>
        <end position="330"/>
    </location>
</feature>
<dbReference type="SUPFAM" id="SSF57903">
    <property type="entry name" value="FYVE/PHD zinc finger"/>
    <property type="match status" value="1"/>
</dbReference>
<dbReference type="InterPro" id="IPR011011">
    <property type="entry name" value="Znf_FYVE_PHD"/>
</dbReference>
<dbReference type="PANTHER" id="PTHR13513">
    <property type="entry name" value="E3 UBIQUITIN-PROTEIN LIGASE UBR7"/>
    <property type="match status" value="1"/>
</dbReference>
<dbReference type="Gene3D" id="3.30.40.10">
    <property type="entry name" value="Zinc/RING finger domain, C3HC4 (zinc finger)"/>
    <property type="match status" value="1"/>
</dbReference>
<accession>B4JD17</accession>
<dbReference type="HOGENOM" id="CLU_025221_0_0_1"/>
<dbReference type="InterPro" id="IPR040204">
    <property type="entry name" value="UBR7"/>
</dbReference>
<dbReference type="CDD" id="cd15542">
    <property type="entry name" value="PHD_UBR7"/>
    <property type="match status" value="1"/>
</dbReference>
<organism evidence="8">
    <name type="scientific">Drosophila grimshawi</name>
    <name type="common">Hawaiian fruit fly</name>
    <name type="synonym">Idiomyia grimshawi</name>
    <dbReference type="NCBI Taxonomy" id="7222"/>
    <lineage>
        <taxon>Eukaryota</taxon>
        <taxon>Metazoa</taxon>
        <taxon>Ecdysozoa</taxon>
        <taxon>Arthropoda</taxon>
        <taxon>Hexapoda</taxon>
        <taxon>Insecta</taxon>
        <taxon>Pterygota</taxon>
        <taxon>Neoptera</taxon>
        <taxon>Endopterygota</taxon>
        <taxon>Diptera</taxon>
        <taxon>Brachycera</taxon>
        <taxon>Muscomorpha</taxon>
        <taxon>Ephydroidea</taxon>
        <taxon>Drosophilidae</taxon>
        <taxon>Drosophila</taxon>
        <taxon>Hawaiian Drosophila</taxon>
    </lineage>
</organism>
<evidence type="ECO:0000256" key="4">
    <source>
        <dbReference type="PROSITE-ProRule" id="PRU00508"/>
    </source>
</evidence>
<dbReference type="Pfam" id="PF02207">
    <property type="entry name" value="zf-UBR"/>
    <property type="match status" value="1"/>
</dbReference>
<dbReference type="PhylomeDB" id="B4JD17"/>
<proteinExistence type="predicted"/>
<feature type="region of interest" description="Disordered" evidence="5">
    <location>
        <begin position="212"/>
        <end position="330"/>
    </location>
</feature>
<dbReference type="InterPro" id="IPR047506">
    <property type="entry name" value="UBR7-like_UBR-box"/>
</dbReference>
<dbReference type="KEGG" id="dgr:6562571"/>
<feature type="compositionally biased region" description="Basic and acidic residues" evidence="5">
    <location>
        <begin position="268"/>
        <end position="291"/>
    </location>
</feature>
<dbReference type="InterPro" id="IPR013083">
    <property type="entry name" value="Znf_RING/FYVE/PHD"/>
</dbReference>
<keyword evidence="1" id="KW-0479">Metal-binding</keyword>
<dbReference type="STRING" id="7222.B4JD17"/>
<evidence type="ECO:0000256" key="1">
    <source>
        <dbReference type="ARBA" id="ARBA00022723"/>
    </source>
</evidence>
<feature type="domain" description="UBR-type" evidence="6">
    <location>
        <begin position="41"/>
        <end position="118"/>
    </location>
</feature>
<dbReference type="AlphaFoldDB" id="B4JD17"/>
<dbReference type="eggNOG" id="KOG2752">
    <property type="taxonomic scope" value="Eukaryota"/>
</dbReference>
<feature type="zinc finger region" description="UBR-type" evidence="4">
    <location>
        <begin position="41"/>
        <end position="118"/>
    </location>
</feature>
<dbReference type="OrthoDB" id="10262564at2759"/>
<dbReference type="Proteomes" id="UP000001070">
    <property type="component" value="Unassembled WGS sequence"/>
</dbReference>